<dbReference type="Pfam" id="PF07686">
    <property type="entry name" value="V-set"/>
    <property type="match status" value="1"/>
</dbReference>
<dbReference type="InterPro" id="IPR036179">
    <property type="entry name" value="Ig-like_dom_sf"/>
</dbReference>
<evidence type="ECO:0000313" key="9">
    <source>
        <dbReference type="Proteomes" id="UP000007646"/>
    </source>
</evidence>
<organism evidence="8 9">
    <name type="scientific">Loxodonta africana</name>
    <name type="common">African elephant</name>
    <dbReference type="NCBI Taxonomy" id="9785"/>
    <lineage>
        <taxon>Eukaryota</taxon>
        <taxon>Metazoa</taxon>
        <taxon>Chordata</taxon>
        <taxon>Craniata</taxon>
        <taxon>Vertebrata</taxon>
        <taxon>Euteleostomi</taxon>
        <taxon>Mammalia</taxon>
        <taxon>Eutheria</taxon>
        <taxon>Afrotheria</taxon>
        <taxon>Proboscidea</taxon>
        <taxon>Elephantidae</taxon>
        <taxon>Loxodonta</taxon>
    </lineage>
</organism>
<dbReference type="SMART" id="SM00409">
    <property type="entry name" value="IG"/>
    <property type="match status" value="1"/>
</dbReference>
<dbReference type="Ensembl" id="ENSLAFT00000026077.1">
    <property type="protein sequence ID" value="ENSLAFP00000029488.1"/>
    <property type="gene ID" value="ENSLAFG00000025659.1"/>
</dbReference>
<dbReference type="GO" id="GO:0002250">
    <property type="term" value="P:adaptive immune response"/>
    <property type="evidence" value="ECO:0007669"/>
    <property type="project" value="UniProtKB-KW"/>
</dbReference>
<reference evidence="8" key="3">
    <citation type="submission" date="2025-09" db="UniProtKB">
        <authorList>
            <consortium name="Ensembl"/>
        </authorList>
    </citation>
    <scope>IDENTIFICATION</scope>
    <source>
        <strain evidence="8">Isolate ISIS603380</strain>
    </source>
</reference>
<dbReference type="InterPro" id="IPR007110">
    <property type="entry name" value="Ig-like_dom"/>
</dbReference>
<reference evidence="8" key="2">
    <citation type="submission" date="2025-08" db="UniProtKB">
        <authorList>
            <consortium name="Ensembl"/>
        </authorList>
    </citation>
    <scope>IDENTIFICATION</scope>
    <source>
        <strain evidence="8">Isolate ISIS603380</strain>
    </source>
</reference>
<reference evidence="8 9" key="1">
    <citation type="submission" date="2009-06" db="EMBL/GenBank/DDBJ databases">
        <title>The Genome Sequence of Loxodonta africana (African elephant).</title>
        <authorList>
            <person name="Di Palma F."/>
            <person name="Heiman D."/>
            <person name="Young S."/>
            <person name="Johnson J."/>
            <person name="Lander E.S."/>
            <person name="Lindblad-Toh K."/>
        </authorList>
    </citation>
    <scope>NUCLEOTIDE SEQUENCE [LARGE SCALE GENOMIC DNA]</scope>
    <source>
        <strain evidence="8 9">Isolate ISIS603380</strain>
    </source>
</reference>
<evidence type="ECO:0000256" key="6">
    <source>
        <dbReference type="SAM" id="SignalP"/>
    </source>
</evidence>
<dbReference type="InterPro" id="IPR013106">
    <property type="entry name" value="Ig_V-set"/>
</dbReference>
<name>G3UNS9_LOXAF</name>
<dbReference type="PANTHER" id="PTHR19367:SF45">
    <property type="entry name" value="IG-LIKE DOMAIN-CONTAINING PROTEIN"/>
    <property type="match status" value="1"/>
</dbReference>
<evidence type="ECO:0000313" key="8">
    <source>
        <dbReference type="Ensembl" id="ENSLAFP00000029488.1"/>
    </source>
</evidence>
<dbReference type="SUPFAM" id="SSF48726">
    <property type="entry name" value="Immunoglobulin"/>
    <property type="match status" value="1"/>
</dbReference>
<dbReference type="FunCoup" id="G3UNS9">
    <property type="interactions" value="110"/>
</dbReference>
<dbReference type="eggNOG" id="ENOG502S884">
    <property type="taxonomic scope" value="Eukaryota"/>
</dbReference>
<keyword evidence="9" id="KW-1185">Reference proteome</keyword>
<dbReference type="SMART" id="SM00406">
    <property type="entry name" value="IGv"/>
    <property type="match status" value="1"/>
</dbReference>
<dbReference type="Proteomes" id="UP000007646">
    <property type="component" value="Unassembled WGS sequence"/>
</dbReference>
<dbReference type="PANTHER" id="PTHR19367">
    <property type="entry name" value="T-CELL RECEPTOR ALPHA CHAIN V REGION"/>
    <property type="match status" value="1"/>
</dbReference>
<evidence type="ECO:0000259" key="7">
    <source>
        <dbReference type="PROSITE" id="PS50835"/>
    </source>
</evidence>
<keyword evidence="1 6" id="KW-0732">Signal</keyword>
<evidence type="ECO:0000256" key="3">
    <source>
        <dbReference type="ARBA" id="ARBA00023170"/>
    </source>
</evidence>
<dbReference type="PROSITE" id="PS50835">
    <property type="entry name" value="IG_LIKE"/>
    <property type="match status" value="1"/>
</dbReference>
<dbReference type="InterPro" id="IPR051287">
    <property type="entry name" value="TCR_variable_region"/>
</dbReference>
<accession>G3UNS9</accession>
<dbReference type="InParanoid" id="G3UNS9"/>
<dbReference type="GO" id="GO:0042101">
    <property type="term" value="C:T cell receptor complex"/>
    <property type="evidence" value="ECO:0007669"/>
    <property type="project" value="UniProtKB-KW"/>
</dbReference>
<dbReference type="Gene3D" id="2.60.40.10">
    <property type="entry name" value="Immunoglobulins"/>
    <property type="match status" value="1"/>
</dbReference>
<keyword evidence="5" id="KW-0391">Immunity</keyword>
<sequence>MIPWMLWVFMVSICLGSIVAQKVTQVQPAISRQERMAVTLNCLYETSEADYYIFWYKQLPSGEIIFVIHQGSSMPSSKDGRYSLDFQKKDKSISLTISALELEDSAKYFCALTFTEQDWVFLSGVAMMIT</sequence>
<keyword evidence="2" id="KW-1064">Adaptive immunity</keyword>
<dbReference type="STRING" id="9785.ENSLAFP00000029488"/>
<dbReference type="GeneTree" id="ENSGT00940000161790"/>
<dbReference type="InterPro" id="IPR003599">
    <property type="entry name" value="Ig_sub"/>
</dbReference>
<evidence type="ECO:0000256" key="4">
    <source>
        <dbReference type="ARBA" id="ARBA00023319"/>
    </source>
</evidence>
<keyword evidence="3" id="KW-0675">Receptor</keyword>
<keyword evidence="4" id="KW-0393">Immunoglobulin domain</keyword>
<dbReference type="AlphaFoldDB" id="G3UNS9"/>
<evidence type="ECO:0000256" key="1">
    <source>
        <dbReference type="ARBA" id="ARBA00022729"/>
    </source>
</evidence>
<keyword evidence="5" id="KW-1279">T cell receptor</keyword>
<feature type="domain" description="Ig-like" evidence="7">
    <location>
        <begin position="21"/>
        <end position="113"/>
    </location>
</feature>
<dbReference type="OMA" id="SEMTNAR"/>
<evidence type="ECO:0000256" key="2">
    <source>
        <dbReference type="ARBA" id="ARBA00023130"/>
    </source>
</evidence>
<dbReference type="InterPro" id="IPR013783">
    <property type="entry name" value="Ig-like_fold"/>
</dbReference>
<proteinExistence type="predicted"/>
<evidence type="ECO:0000256" key="5">
    <source>
        <dbReference type="ARBA" id="ARBA00043266"/>
    </source>
</evidence>
<feature type="chain" id="PRO_5045899678" description="Ig-like domain-containing protein" evidence="6">
    <location>
        <begin position="21"/>
        <end position="130"/>
    </location>
</feature>
<feature type="signal peptide" evidence="6">
    <location>
        <begin position="1"/>
        <end position="20"/>
    </location>
</feature>
<protein>
    <recommendedName>
        <fullName evidence="7">Ig-like domain-containing protein</fullName>
    </recommendedName>
</protein>